<evidence type="ECO:0000313" key="1">
    <source>
        <dbReference type="EMBL" id="MBX39936.1"/>
    </source>
</evidence>
<dbReference type="AlphaFoldDB" id="A0A2P2NBS3"/>
<organism evidence="1">
    <name type="scientific">Rhizophora mucronata</name>
    <name type="common">Asiatic mangrove</name>
    <dbReference type="NCBI Taxonomy" id="61149"/>
    <lineage>
        <taxon>Eukaryota</taxon>
        <taxon>Viridiplantae</taxon>
        <taxon>Streptophyta</taxon>
        <taxon>Embryophyta</taxon>
        <taxon>Tracheophyta</taxon>
        <taxon>Spermatophyta</taxon>
        <taxon>Magnoliopsida</taxon>
        <taxon>eudicotyledons</taxon>
        <taxon>Gunneridae</taxon>
        <taxon>Pentapetalae</taxon>
        <taxon>rosids</taxon>
        <taxon>fabids</taxon>
        <taxon>Malpighiales</taxon>
        <taxon>Rhizophoraceae</taxon>
        <taxon>Rhizophora</taxon>
    </lineage>
</organism>
<proteinExistence type="predicted"/>
<reference evidence="1" key="1">
    <citation type="submission" date="2018-02" db="EMBL/GenBank/DDBJ databases">
        <title>Rhizophora mucronata_Transcriptome.</title>
        <authorList>
            <person name="Meera S.P."/>
            <person name="Sreeshan A."/>
            <person name="Augustine A."/>
        </authorList>
    </citation>
    <scope>NUCLEOTIDE SEQUENCE</scope>
    <source>
        <tissue evidence="1">Leaf</tissue>
    </source>
</reference>
<name>A0A2P2NBS3_RHIMU</name>
<accession>A0A2P2NBS3</accession>
<protein>
    <submittedName>
        <fullName evidence="1">Uncharacterized protein</fullName>
    </submittedName>
</protein>
<dbReference type="EMBL" id="GGEC01059452">
    <property type="protein sequence ID" value="MBX39936.1"/>
    <property type="molecule type" value="Transcribed_RNA"/>
</dbReference>
<sequence>MYNLILNVWHFSSNCQILIP</sequence>